<gene>
    <name evidence="7" type="ORF">WMO46_14725</name>
</gene>
<comment type="caution">
    <text evidence="7">The sequence shown here is derived from an EMBL/GenBank/DDBJ whole genome shotgun (WGS) entry which is preliminary data.</text>
</comment>
<evidence type="ECO:0000313" key="8">
    <source>
        <dbReference type="Proteomes" id="UP001460202"/>
    </source>
</evidence>
<reference evidence="7 8" key="1">
    <citation type="submission" date="2024-03" db="EMBL/GenBank/DDBJ databases">
        <title>Human intestinal bacterial collection.</title>
        <authorList>
            <person name="Pauvert C."/>
            <person name="Hitch T.C.A."/>
            <person name="Clavel T."/>
        </authorList>
    </citation>
    <scope>NUCLEOTIDE SEQUENCE [LARGE SCALE GENOMIC DNA]</scope>
    <source>
        <strain evidence="7 8">CLA-KB-H122</strain>
    </source>
</reference>
<evidence type="ECO:0000259" key="6">
    <source>
        <dbReference type="Pfam" id="PF08281"/>
    </source>
</evidence>
<name>A0ABV1H1I2_9BACT</name>
<dbReference type="InterPro" id="IPR036388">
    <property type="entry name" value="WH-like_DNA-bd_sf"/>
</dbReference>
<dbReference type="NCBIfam" id="TIGR02985">
    <property type="entry name" value="Sig70_bacteroi1"/>
    <property type="match status" value="1"/>
</dbReference>
<dbReference type="PANTHER" id="PTHR43133:SF46">
    <property type="entry name" value="RNA POLYMERASE SIGMA-70 FACTOR ECF SUBFAMILY"/>
    <property type="match status" value="1"/>
</dbReference>
<evidence type="ECO:0000256" key="2">
    <source>
        <dbReference type="ARBA" id="ARBA00023015"/>
    </source>
</evidence>
<dbReference type="InterPro" id="IPR014327">
    <property type="entry name" value="RNA_pol_sigma70_bacteroid"/>
</dbReference>
<dbReference type="Pfam" id="PF04542">
    <property type="entry name" value="Sigma70_r2"/>
    <property type="match status" value="1"/>
</dbReference>
<dbReference type="Gene3D" id="1.10.10.10">
    <property type="entry name" value="Winged helix-like DNA-binding domain superfamily/Winged helix DNA-binding domain"/>
    <property type="match status" value="1"/>
</dbReference>
<comment type="similarity">
    <text evidence="1">Belongs to the sigma-70 factor family. ECF subfamily.</text>
</comment>
<evidence type="ECO:0000259" key="5">
    <source>
        <dbReference type="Pfam" id="PF04542"/>
    </source>
</evidence>
<keyword evidence="8" id="KW-1185">Reference proteome</keyword>
<dbReference type="SUPFAM" id="SSF88659">
    <property type="entry name" value="Sigma3 and sigma4 domains of RNA polymerase sigma factors"/>
    <property type="match status" value="1"/>
</dbReference>
<keyword evidence="4" id="KW-0804">Transcription</keyword>
<dbReference type="Pfam" id="PF08281">
    <property type="entry name" value="Sigma70_r4_2"/>
    <property type="match status" value="1"/>
</dbReference>
<dbReference type="InterPro" id="IPR013325">
    <property type="entry name" value="RNA_pol_sigma_r2"/>
</dbReference>
<dbReference type="InterPro" id="IPR007627">
    <property type="entry name" value="RNA_pol_sigma70_r2"/>
</dbReference>
<feature type="domain" description="RNA polymerase sigma-70 region 2" evidence="5">
    <location>
        <begin position="21"/>
        <end position="86"/>
    </location>
</feature>
<dbReference type="Gene3D" id="1.10.1740.10">
    <property type="match status" value="1"/>
</dbReference>
<dbReference type="Proteomes" id="UP001460202">
    <property type="component" value="Unassembled WGS sequence"/>
</dbReference>
<dbReference type="EMBL" id="JBBMFL010000024">
    <property type="protein sequence ID" value="MEQ2546198.1"/>
    <property type="molecule type" value="Genomic_DNA"/>
</dbReference>
<dbReference type="SUPFAM" id="SSF88946">
    <property type="entry name" value="Sigma2 domain of RNA polymerase sigma factors"/>
    <property type="match status" value="1"/>
</dbReference>
<feature type="domain" description="RNA polymerase sigma factor 70 region 4 type 2" evidence="6">
    <location>
        <begin position="128"/>
        <end position="177"/>
    </location>
</feature>
<dbReference type="InterPro" id="IPR014284">
    <property type="entry name" value="RNA_pol_sigma-70_dom"/>
</dbReference>
<proteinExistence type="inferred from homology"/>
<dbReference type="InterPro" id="IPR039425">
    <property type="entry name" value="RNA_pol_sigma-70-like"/>
</dbReference>
<keyword evidence="2" id="KW-0805">Transcription regulation</keyword>
<organism evidence="7 8">
    <name type="scientific">Alistipes intestinihominis</name>
    <dbReference type="NCBI Taxonomy" id="3133172"/>
    <lineage>
        <taxon>Bacteria</taxon>
        <taxon>Pseudomonadati</taxon>
        <taxon>Bacteroidota</taxon>
        <taxon>Bacteroidia</taxon>
        <taxon>Bacteroidales</taxon>
        <taxon>Rikenellaceae</taxon>
        <taxon>Alistipes</taxon>
    </lineage>
</organism>
<evidence type="ECO:0000256" key="1">
    <source>
        <dbReference type="ARBA" id="ARBA00010641"/>
    </source>
</evidence>
<evidence type="ECO:0000313" key="7">
    <source>
        <dbReference type="EMBL" id="MEQ2546198.1"/>
    </source>
</evidence>
<evidence type="ECO:0000256" key="3">
    <source>
        <dbReference type="ARBA" id="ARBA00023082"/>
    </source>
</evidence>
<evidence type="ECO:0000256" key="4">
    <source>
        <dbReference type="ARBA" id="ARBA00023163"/>
    </source>
</evidence>
<dbReference type="InterPro" id="IPR013324">
    <property type="entry name" value="RNA_pol_sigma_r3/r4-like"/>
</dbReference>
<dbReference type="PANTHER" id="PTHR43133">
    <property type="entry name" value="RNA POLYMERASE ECF-TYPE SIGMA FACTO"/>
    <property type="match status" value="1"/>
</dbReference>
<keyword evidence="3" id="KW-0731">Sigma factor</keyword>
<dbReference type="InterPro" id="IPR013249">
    <property type="entry name" value="RNA_pol_sigma70_r4_t2"/>
</dbReference>
<dbReference type="NCBIfam" id="TIGR02937">
    <property type="entry name" value="sigma70-ECF"/>
    <property type="match status" value="1"/>
</dbReference>
<accession>A0ABV1H1I2</accession>
<protein>
    <submittedName>
        <fullName evidence="7">RNA polymerase sigma-70 factor</fullName>
    </submittedName>
</protein>
<sequence>MYRIFSMDTASSFSQQLFEQLFRQYKRKYLLIANSYVRDSKTAEDIVHDSFMAVWEHRNDITGTNIEAYLYKVIRNNCLMYRRNRQIGQAVYEQIKLKERSTMDYYTRAIESCDPDTLLQDEILEICRAQLEQMPELTQQIFKARRLEGKSYKEIAEQFGIPQKKVDKQLQQAVIKLRRALKDFFSIIFTM</sequence>